<dbReference type="OrthoDB" id="10070927at2759"/>
<dbReference type="GO" id="GO:0005634">
    <property type="term" value="C:nucleus"/>
    <property type="evidence" value="ECO:0007669"/>
    <property type="project" value="UniProtKB-SubCell"/>
</dbReference>
<dbReference type="InterPro" id="IPR056513">
    <property type="entry name" value="INO80F"/>
</dbReference>
<dbReference type="Pfam" id="PF00505">
    <property type="entry name" value="HMG_box"/>
    <property type="match status" value="1"/>
</dbReference>
<sequence length="186" mass="21764">MPVSSQGKKELLLSKLETKCDALKMENERVLNHIYQIKKLVFKYKLQRKYLMSQLQKHEFNLNDCKCPLFNEEESNLDTNGDLTNDKSAKYMPPASNHIKVNSQFNKMKKLKTESKSDQKECNVASMPKKPINPYLLFCSENRTAIQEKYFQQHNVTTEISNQELTKTLAQNWHDLSCEDKQVKNN</sequence>
<dbReference type="AlphaFoldDB" id="A0A3S3SHD0"/>
<dbReference type="PANTHER" id="PTHR48112">
    <property type="entry name" value="HIGH MOBILITY GROUP PROTEIN DSP1"/>
    <property type="match status" value="1"/>
</dbReference>
<accession>A0A3S3SHD0</accession>
<dbReference type="PROSITE" id="PS50118">
    <property type="entry name" value="HMG_BOX_2"/>
    <property type="match status" value="1"/>
</dbReference>
<dbReference type="InterPro" id="IPR009071">
    <property type="entry name" value="HMG_box_dom"/>
</dbReference>
<reference evidence="6 7" key="1">
    <citation type="journal article" date="2018" name="Gigascience">
        <title>Genomes of trombidid mites reveal novel predicted allergens and laterally-transferred genes associated with secondary metabolism.</title>
        <authorList>
            <person name="Dong X."/>
            <person name="Chaisiri K."/>
            <person name="Xia D."/>
            <person name="Armstrong S.D."/>
            <person name="Fang Y."/>
            <person name="Donnelly M.J."/>
            <person name="Kadowaki T."/>
            <person name="McGarry J.W."/>
            <person name="Darby A.C."/>
            <person name="Makepeace B.L."/>
        </authorList>
    </citation>
    <scope>NUCLEOTIDE SEQUENCE [LARGE SCALE GENOMIC DNA]</scope>
    <source>
        <strain evidence="6">UoL-WK</strain>
    </source>
</reference>
<dbReference type="InterPro" id="IPR050342">
    <property type="entry name" value="HMGB"/>
</dbReference>
<dbReference type="GO" id="GO:0003677">
    <property type="term" value="F:DNA binding"/>
    <property type="evidence" value="ECO:0007669"/>
    <property type="project" value="UniProtKB-UniRule"/>
</dbReference>
<dbReference type="EMBL" id="NCKU01000497">
    <property type="protein sequence ID" value="RWS15289.1"/>
    <property type="molecule type" value="Genomic_DNA"/>
</dbReference>
<dbReference type="SUPFAM" id="SSF47095">
    <property type="entry name" value="HMG-box"/>
    <property type="match status" value="1"/>
</dbReference>
<evidence type="ECO:0000313" key="6">
    <source>
        <dbReference type="EMBL" id="RWS15289.1"/>
    </source>
</evidence>
<keyword evidence="3 4" id="KW-0539">Nucleus</keyword>
<dbReference type="STRING" id="1965070.A0A3S3SHD0"/>
<keyword evidence="7" id="KW-1185">Reference proteome</keyword>
<proteinExistence type="predicted"/>
<keyword evidence="2 4" id="KW-0238">DNA-binding</keyword>
<dbReference type="InterPro" id="IPR036910">
    <property type="entry name" value="HMG_box_dom_sf"/>
</dbReference>
<protein>
    <submittedName>
        <fullName evidence="6">HMG1/2-like protein</fullName>
    </submittedName>
</protein>
<evidence type="ECO:0000256" key="3">
    <source>
        <dbReference type="ARBA" id="ARBA00023242"/>
    </source>
</evidence>
<dbReference type="Gene3D" id="1.10.30.10">
    <property type="entry name" value="High mobility group box domain"/>
    <property type="match status" value="1"/>
</dbReference>
<feature type="domain" description="HMG box" evidence="5">
    <location>
        <begin position="128"/>
        <end position="186"/>
    </location>
</feature>
<evidence type="ECO:0000256" key="2">
    <source>
        <dbReference type="ARBA" id="ARBA00023125"/>
    </source>
</evidence>
<organism evidence="6 7">
    <name type="scientific">Dinothrombium tinctorium</name>
    <dbReference type="NCBI Taxonomy" id="1965070"/>
    <lineage>
        <taxon>Eukaryota</taxon>
        <taxon>Metazoa</taxon>
        <taxon>Ecdysozoa</taxon>
        <taxon>Arthropoda</taxon>
        <taxon>Chelicerata</taxon>
        <taxon>Arachnida</taxon>
        <taxon>Acari</taxon>
        <taxon>Acariformes</taxon>
        <taxon>Trombidiformes</taxon>
        <taxon>Prostigmata</taxon>
        <taxon>Anystina</taxon>
        <taxon>Parasitengona</taxon>
        <taxon>Trombidioidea</taxon>
        <taxon>Trombidiidae</taxon>
        <taxon>Dinothrombium</taxon>
    </lineage>
</organism>
<evidence type="ECO:0000256" key="4">
    <source>
        <dbReference type="PROSITE-ProRule" id="PRU00267"/>
    </source>
</evidence>
<comment type="subcellular location">
    <subcellularLocation>
        <location evidence="1">Nucleus</location>
    </subcellularLocation>
</comment>
<name>A0A3S3SHD0_9ACAR</name>
<feature type="DNA-binding region" description="HMG box" evidence="4">
    <location>
        <begin position="128"/>
        <end position="186"/>
    </location>
</feature>
<dbReference type="Proteomes" id="UP000285301">
    <property type="component" value="Unassembled WGS sequence"/>
</dbReference>
<dbReference type="Pfam" id="PF24245">
    <property type="entry name" value="INO80F"/>
    <property type="match status" value="1"/>
</dbReference>
<evidence type="ECO:0000259" key="5">
    <source>
        <dbReference type="PROSITE" id="PS50118"/>
    </source>
</evidence>
<evidence type="ECO:0000313" key="7">
    <source>
        <dbReference type="Proteomes" id="UP000285301"/>
    </source>
</evidence>
<gene>
    <name evidence="6" type="ORF">B4U79_17913</name>
</gene>
<comment type="caution">
    <text evidence="6">The sequence shown here is derived from an EMBL/GenBank/DDBJ whole genome shotgun (WGS) entry which is preliminary data.</text>
</comment>
<evidence type="ECO:0000256" key="1">
    <source>
        <dbReference type="ARBA" id="ARBA00004123"/>
    </source>
</evidence>